<dbReference type="InterPro" id="IPR011009">
    <property type="entry name" value="Kinase-like_dom_sf"/>
</dbReference>
<keyword evidence="8" id="KW-0808">Transferase</keyword>
<dbReference type="InterPro" id="IPR000719">
    <property type="entry name" value="Prot_kinase_dom"/>
</dbReference>
<feature type="compositionally biased region" description="Low complexity" evidence="5">
    <location>
        <begin position="795"/>
        <end position="806"/>
    </location>
</feature>
<dbReference type="AlphaFoldDB" id="A0A2I4CUX9"/>
<dbReference type="InterPro" id="IPR051700">
    <property type="entry name" value="STE20_Ser-Thr_kinase"/>
</dbReference>
<feature type="domain" description="Protein kinase" evidence="6">
    <location>
        <begin position="1"/>
        <end position="249"/>
    </location>
</feature>
<dbReference type="GO" id="GO:0005829">
    <property type="term" value="C:cytosol"/>
    <property type="evidence" value="ECO:0007669"/>
    <property type="project" value="TreeGrafter"/>
</dbReference>
<dbReference type="InterPro" id="IPR017441">
    <property type="entry name" value="Protein_kinase_ATP_BS"/>
</dbReference>
<feature type="compositionally biased region" description="Low complexity" evidence="5">
    <location>
        <begin position="979"/>
        <end position="989"/>
    </location>
</feature>
<feature type="region of interest" description="Disordered" evidence="5">
    <location>
        <begin position="790"/>
        <end position="1005"/>
    </location>
</feature>
<reference evidence="8" key="1">
    <citation type="submission" date="2025-08" db="UniProtKB">
        <authorList>
            <consortium name="RefSeq"/>
        </authorList>
    </citation>
    <scope>IDENTIFICATION</scope>
</reference>
<gene>
    <name evidence="8" type="primary">LOC106532311</name>
</gene>
<dbReference type="SMART" id="SM00220">
    <property type="entry name" value="S_TKc"/>
    <property type="match status" value="1"/>
</dbReference>
<evidence type="ECO:0000256" key="4">
    <source>
        <dbReference type="SAM" id="Coils"/>
    </source>
</evidence>
<feature type="region of interest" description="Disordered" evidence="5">
    <location>
        <begin position="273"/>
        <end position="307"/>
    </location>
</feature>
<name>A0A2I4CUX9_AUSLI</name>
<dbReference type="PANTHER" id="PTHR47096:SF1">
    <property type="entry name" value="MISSHAPEN LIKE KINASE 1"/>
    <property type="match status" value="1"/>
</dbReference>
<feature type="compositionally biased region" description="Polar residues" evidence="5">
    <location>
        <begin position="677"/>
        <end position="688"/>
    </location>
</feature>
<dbReference type="FunFam" id="1.10.510.10:FF:000003">
    <property type="entry name" value="TRAF2 and NCK-interacting protein kinase isoform 4"/>
    <property type="match status" value="1"/>
</dbReference>
<keyword evidence="1 3" id="KW-0547">Nucleotide-binding</keyword>
<feature type="region of interest" description="Disordered" evidence="5">
    <location>
        <begin position="479"/>
        <end position="528"/>
    </location>
</feature>
<feature type="coiled-coil region" evidence="4">
    <location>
        <begin position="396"/>
        <end position="458"/>
    </location>
</feature>
<feature type="compositionally biased region" description="Polar residues" evidence="5">
    <location>
        <begin position="579"/>
        <end position="591"/>
    </location>
</feature>
<feature type="binding site" evidence="3">
    <location>
        <position position="55"/>
    </location>
    <ligand>
        <name>ATP</name>
        <dbReference type="ChEBI" id="CHEBI:30616"/>
    </ligand>
</feature>
<evidence type="ECO:0000256" key="3">
    <source>
        <dbReference type="PROSITE-ProRule" id="PRU10141"/>
    </source>
</evidence>
<dbReference type="KEGG" id="alim:106532311"/>
<keyword evidence="4" id="KW-0175">Coiled coil</keyword>
<keyword evidence="2 3" id="KW-0067">ATP-binding</keyword>
<proteinExistence type="predicted"/>
<dbReference type="GO" id="GO:0004672">
    <property type="term" value="F:protein kinase activity"/>
    <property type="evidence" value="ECO:0007669"/>
    <property type="project" value="InterPro"/>
</dbReference>
<dbReference type="GO" id="GO:0005524">
    <property type="term" value="F:ATP binding"/>
    <property type="evidence" value="ECO:0007669"/>
    <property type="project" value="UniProtKB-UniRule"/>
</dbReference>
<dbReference type="PROSITE" id="PS00107">
    <property type="entry name" value="PROTEIN_KINASE_ATP"/>
    <property type="match status" value="1"/>
</dbReference>
<keyword evidence="7" id="KW-1185">Reference proteome</keyword>
<feature type="non-terminal residue" evidence="8">
    <location>
        <position position="1005"/>
    </location>
</feature>
<feature type="compositionally biased region" description="Basic and acidic residues" evidence="5">
    <location>
        <begin position="939"/>
        <end position="957"/>
    </location>
</feature>
<dbReference type="InParanoid" id="A0A2I4CUX9"/>
<feature type="compositionally biased region" description="Basic and acidic residues" evidence="5">
    <location>
        <begin position="718"/>
        <end position="738"/>
    </location>
</feature>
<dbReference type="Pfam" id="PF00069">
    <property type="entry name" value="Pkinase"/>
    <property type="match status" value="1"/>
</dbReference>
<sequence length="1005" mass="111994">MSTHDSPMRSGAEIDLSNLMEPTGIIELVQMVGHGTYGMVYKGRHMKTGQLAAVKVMDVTELVMEYCGAGSVTDLIKNTKTKSLKESWIAYICKEILKGLAHLHGHKVIHRDIKGQNVLLTENAEVKLVDFGVSAQMDKTVGKRNTFIGTPYWMAPEVIACEENPCSKYDCKSDIWSLGITAIEMAEGVPPLSDMHPMRALFLIPRNPPPKLNVKSKWSNNFQTFLECTLMKNQCQRPSTEQVLQHPFIKDFTNERGVRTELKEHIDSVAKRKISPDVSWPSSGEEDDEDEDEKVSPGNVPESTLRKDFLRIQNAKDKHSNEPRHQQLVQQQNQDANRLFAQRHQLLEEQREQKKQLFKKPQHHLQHKMDGERVNPAFVDPQSRRNEEKWHSEREQEYIRRQLEEEQRQLEILQKQLLQEQALLLEYKRKQVEEQRQAERLQRQLQNERAFLVSLQQQQQQQQLEGRQGEKNQHFHVTKVNKSNDKPSWAKEVQGPCNPKNPSRASPNTSSPGQLKAQAPPKSTRHVIPKTFVPSEQGKALDQQCKECGKPGQGGQGPRCVHKQITGNGPIKGPIQPGQVGQNPSCVQKQMNPGKGPIKGLIQPGQVEERSKMNRQSSPAPQHHASNRISDPSLPPRSESFSNGGLQAARTPPVHRPIEPQMAHLIPVKIHSGSMLGSQFQQDQTCSRLSEGVAPPKPEMPRQNSDPTADVPGPSLRITDREERDRDRTAWLREDDVPPKIPQRTISISPALIRKNSPNGGFGSAHHTGSHYIRSSNPDLRRSELSLDAMLQGTSSSSSSSSSPSSQGGSVERRGQTKPSGSPPGASKDPKAKQDDGRESARPSRPASYKKAIDEDLSALAKELRELRVEEGTRPPVKVTDYSSSSEESESSDEEGEVVGHDGTVAVSDIPRITPAVQSSSESYRGLTEDTPGDAYNSSKDRTLVMREVEGRRRGSHAESNGFGHHSNHGNLPDLVQQSSSPTATPTSALQELSNMGEFGFDGTK</sequence>
<keyword evidence="8" id="KW-0418">Kinase</keyword>
<evidence type="ECO:0000313" key="7">
    <source>
        <dbReference type="Proteomes" id="UP000192220"/>
    </source>
</evidence>
<dbReference type="Proteomes" id="UP000192220">
    <property type="component" value="Unplaced"/>
</dbReference>
<feature type="compositionally biased region" description="Acidic residues" evidence="5">
    <location>
        <begin position="887"/>
        <end position="897"/>
    </location>
</feature>
<organism evidence="7 8">
    <name type="scientific">Austrofundulus limnaeus</name>
    <name type="common">Annual killifish</name>
    <dbReference type="NCBI Taxonomy" id="52670"/>
    <lineage>
        <taxon>Eukaryota</taxon>
        <taxon>Metazoa</taxon>
        <taxon>Chordata</taxon>
        <taxon>Craniata</taxon>
        <taxon>Vertebrata</taxon>
        <taxon>Euteleostomi</taxon>
        <taxon>Actinopterygii</taxon>
        <taxon>Neopterygii</taxon>
        <taxon>Teleostei</taxon>
        <taxon>Neoteleostei</taxon>
        <taxon>Acanthomorphata</taxon>
        <taxon>Ovalentaria</taxon>
        <taxon>Atherinomorphae</taxon>
        <taxon>Cyprinodontiformes</taxon>
        <taxon>Rivulidae</taxon>
        <taxon>Austrofundulus</taxon>
    </lineage>
</organism>
<dbReference type="PROSITE" id="PS50011">
    <property type="entry name" value="PROTEIN_KINASE_DOM"/>
    <property type="match status" value="1"/>
</dbReference>
<evidence type="ECO:0000256" key="2">
    <source>
        <dbReference type="ARBA" id="ARBA00022840"/>
    </source>
</evidence>
<feature type="compositionally biased region" description="Acidic residues" evidence="5">
    <location>
        <begin position="284"/>
        <end position="293"/>
    </location>
</feature>
<feature type="region of interest" description="Disordered" evidence="5">
    <location>
        <begin position="545"/>
        <end position="653"/>
    </location>
</feature>
<dbReference type="OrthoDB" id="8693905at2759"/>
<feature type="compositionally biased region" description="Basic and acidic residues" evidence="5">
    <location>
        <begin position="862"/>
        <end position="873"/>
    </location>
</feature>
<feature type="region of interest" description="Disordered" evidence="5">
    <location>
        <begin position="677"/>
        <end position="777"/>
    </location>
</feature>
<dbReference type="SUPFAM" id="SSF56112">
    <property type="entry name" value="Protein kinase-like (PK-like)"/>
    <property type="match status" value="1"/>
</dbReference>
<dbReference type="Gene3D" id="1.10.510.10">
    <property type="entry name" value="Transferase(Phosphotransferase) domain 1"/>
    <property type="match status" value="1"/>
</dbReference>
<accession>A0A2I4CUX9</accession>
<evidence type="ECO:0000256" key="1">
    <source>
        <dbReference type="ARBA" id="ARBA00022741"/>
    </source>
</evidence>
<protein>
    <submittedName>
        <fullName evidence="8">TRAF2 and NCK-interacting protein kinase</fullName>
    </submittedName>
</protein>
<dbReference type="PANTHER" id="PTHR47096">
    <property type="entry name" value="MISSHAPEN LIKE KINASE 1"/>
    <property type="match status" value="1"/>
</dbReference>
<feature type="compositionally biased region" description="Basic and acidic residues" evidence="5">
    <location>
        <begin position="828"/>
        <end position="842"/>
    </location>
</feature>
<dbReference type="PROSITE" id="PS00108">
    <property type="entry name" value="PROTEIN_KINASE_ST"/>
    <property type="match status" value="1"/>
</dbReference>
<evidence type="ECO:0000256" key="5">
    <source>
        <dbReference type="SAM" id="MobiDB-lite"/>
    </source>
</evidence>
<dbReference type="RefSeq" id="XP_013883798.1">
    <property type="nucleotide sequence ID" value="XM_014028344.1"/>
</dbReference>
<evidence type="ECO:0000259" key="6">
    <source>
        <dbReference type="PROSITE" id="PS50011"/>
    </source>
</evidence>
<evidence type="ECO:0000313" key="8">
    <source>
        <dbReference type="RefSeq" id="XP_013883798.1"/>
    </source>
</evidence>
<dbReference type="InterPro" id="IPR008271">
    <property type="entry name" value="Ser/Thr_kinase_AS"/>
</dbReference>
<feature type="compositionally biased region" description="Polar residues" evidence="5">
    <location>
        <begin position="500"/>
        <end position="513"/>
    </location>
</feature>
<dbReference type="GeneID" id="106532311"/>